<feature type="compositionally biased region" description="Basic and acidic residues" evidence="2">
    <location>
        <begin position="16"/>
        <end position="31"/>
    </location>
</feature>
<gene>
    <name evidence="3" type="ORF">PX52LOC_01580</name>
</gene>
<feature type="region of interest" description="Disordered" evidence="2">
    <location>
        <begin position="791"/>
        <end position="851"/>
    </location>
</feature>
<feature type="compositionally biased region" description="Basic and acidic residues" evidence="2">
    <location>
        <begin position="832"/>
        <end position="851"/>
    </location>
</feature>
<dbReference type="SUPFAM" id="SSF48452">
    <property type="entry name" value="TPR-like"/>
    <property type="match status" value="1"/>
</dbReference>
<evidence type="ECO:0000313" key="3">
    <source>
        <dbReference type="EMBL" id="QEL14687.1"/>
    </source>
</evidence>
<feature type="region of interest" description="Disordered" evidence="2">
    <location>
        <begin position="685"/>
        <end position="742"/>
    </location>
</feature>
<dbReference type="EMBL" id="CP042425">
    <property type="protein sequence ID" value="QEL14687.1"/>
    <property type="molecule type" value="Genomic_DNA"/>
</dbReference>
<sequence length="1348" mass="139125">MAKRKNPKGSNPPGDDDPKKSELPEWLRTDDWLQITPTPSGTGLPETPSGRIPVGLPPSKNDDLSTDIIQLDEDSVADVEVPPSTMLFSDPDDSVLLSDDILSPGPLSGKLKPSSSSSLRLPKIKPEVPPAPAASENADNDIDLGLMPDVDNPIAAGPASGVRRAAPAASDSDAAIGQPIKPTEPASGWLSNSGTKLETTPPAAKPPIPSTPNIAATWAELSVPQAKVLPELPKAAPETPTAGQHPGSWHPSSGDIGVPSLANIDLPPEIGDGGSDIFSTAKNPGLAPGSYPVEPVKIARPKAPDAPPVAEVKPPREATPATPSLQLPSLPNLPTEPLKGSWHPSSGNVQLPTQSDIDLPPEANAGGSDIFSKAKNPGLAPASSTPVLPSNLPKKPVRPEPQSLEVTNLPLPTTPVDPASGWLSGASKVGKTAKVDPPKAELPKVEPDSGLIPTSSEIDLPPIRQGLELPPPSSALHPTSSEIDLPPIPLTEPEPSDIFSTARAPGQPIPKGDSALFTGAQAPDSSIFPNLPQATAGESSLFTDLITPAEDTGRVSMAPPDAINVSPVLPGSKTDAVNFALPGPTDEDSSGVEVVDTSGTLDPGEGVATGPESGILSANPIIEDDSLPDPEFGEGLDLLDAELVEDEPDAGRPDFNIFPGVAGSDSNLLGDRTLVDAGLLGPHSSSVNLADPNALSRDPTADSGQLSSIFNKPDPAGSGGQIDLDSIPLMGSSDDGTTAEEANTSAVLGGRLDDPHAGDLEASVFDVTLPKDETADSGLIDWSTDAAGVTDRLGDASNRQPTLQRTLRTEAPDEGEIDTDGPITPTPPKPARKADVKRPVSRPEIDLDADAPKGRARNGLLISAISLLAGAGIGAGAMFLTGGSSGDKKSDPQAAVALADTQAKLTAAEQTAADAKKKADAAEVANKAINTELKTASAAVEAANKALNAEMKTATAATAAKGKLEGDLADLKKTSAEEIAAAKKKADDLEGTTKKLQDEKASLLTEVKKVTDDNTTLMAAVTAAKEDVAIKAKDLNAAKLAADAATMKLKAADATLDPVIDKLKAAKLIDEKADREKAIAALPEALKKANLITGEGDTAKLAKELTDARDELKKQKEAADTALKASTDKLTAAQATAEKQLADAKTAAEKSMADLQKKVDTADARIKDEVKTAVAAATKDADAKVAKAQEQATEQQKLAALEIQKAQAARSADAKAFEAKMAELTDQFQRQMATVKSGAIVPLNDVFVAKTAEAATAFDAGTTAYFAGRYADAEAAFARAGKADQTDARYWYFLGLSKYAQGKKKEAEADFKTGSDWEGRGKPGRRAVATALESIQGPARRALEAVRP</sequence>
<feature type="coiled-coil region" evidence="1">
    <location>
        <begin position="898"/>
        <end position="932"/>
    </location>
</feature>
<evidence type="ECO:0000256" key="1">
    <source>
        <dbReference type="SAM" id="Coils"/>
    </source>
</evidence>
<dbReference type="InterPro" id="IPR011990">
    <property type="entry name" value="TPR-like_helical_dom_sf"/>
</dbReference>
<evidence type="ECO:0000256" key="2">
    <source>
        <dbReference type="SAM" id="MobiDB-lite"/>
    </source>
</evidence>
<dbReference type="OrthoDB" id="292244at2"/>
<name>A0A5C1A8T1_9BACT</name>
<reference evidence="4" key="1">
    <citation type="submission" date="2019-08" db="EMBL/GenBank/DDBJ databases">
        <title>Limnoglobus roseus gen. nov., sp. nov., a novel freshwater planctomycete with a giant genome from the family Gemmataceae.</title>
        <authorList>
            <person name="Kulichevskaya I.S."/>
            <person name="Naumoff D.G."/>
            <person name="Miroshnikov K."/>
            <person name="Ivanova A."/>
            <person name="Philippov D.A."/>
            <person name="Hakobyan A."/>
            <person name="Rijpstra I.C."/>
            <person name="Sinninghe Damste J.S."/>
            <person name="Liesack W."/>
            <person name="Dedysh S.N."/>
        </authorList>
    </citation>
    <scope>NUCLEOTIDE SEQUENCE [LARGE SCALE GENOMIC DNA]</scope>
    <source>
        <strain evidence="4">PX52</strain>
    </source>
</reference>
<feature type="region of interest" description="Disordered" evidence="2">
    <location>
        <begin position="233"/>
        <end position="533"/>
    </location>
</feature>
<organism evidence="3 4">
    <name type="scientific">Limnoglobus roseus</name>
    <dbReference type="NCBI Taxonomy" id="2598579"/>
    <lineage>
        <taxon>Bacteria</taxon>
        <taxon>Pseudomonadati</taxon>
        <taxon>Planctomycetota</taxon>
        <taxon>Planctomycetia</taxon>
        <taxon>Gemmatales</taxon>
        <taxon>Gemmataceae</taxon>
        <taxon>Limnoglobus</taxon>
    </lineage>
</organism>
<protein>
    <submittedName>
        <fullName evidence="3">Uncharacterized protein</fullName>
    </submittedName>
</protein>
<feature type="compositionally biased region" description="Basic and acidic residues" evidence="2">
    <location>
        <begin position="1304"/>
        <end position="1321"/>
    </location>
</feature>
<feature type="compositionally biased region" description="Polar residues" evidence="2">
    <location>
        <begin position="343"/>
        <end position="356"/>
    </location>
</feature>
<dbReference type="KEGG" id="lrs:PX52LOC_01580"/>
<keyword evidence="1" id="KW-0175">Coiled coil</keyword>
<feature type="region of interest" description="Disordered" evidence="2">
    <location>
        <begin position="1304"/>
        <end position="1324"/>
    </location>
</feature>
<feature type="region of interest" description="Disordered" evidence="2">
    <location>
        <begin position="1"/>
        <end position="65"/>
    </location>
</feature>
<feature type="region of interest" description="Disordered" evidence="2">
    <location>
        <begin position="583"/>
        <end position="614"/>
    </location>
</feature>
<dbReference type="Gene3D" id="1.25.40.10">
    <property type="entry name" value="Tetratricopeptide repeat domain"/>
    <property type="match status" value="1"/>
</dbReference>
<keyword evidence="4" id="KW-1185">Reference proteome</keyword>
<feature type="compositionally biased region" description="Polar residues" evidence="2">
    <location>
        <begin position="523"/>
        <end position="533"/>
    </location>
</feature>
<feature type="compositionally biased region" description="Basic and acidic residues" evidence="2">
    <location>
        <begin position="433"/>
        <end position="447"/>
    </location>
</feature>
<feature type="compositionally biased region" description="Polar residues" evidence="2">
    <location>
        <begin position="797"/>
        <end position="806"/>
    </location>
</feature>
<feature type="region of interest" description="Disordered" evidence="2">
    <location>
        <begin position="83"/>
        <end position="212"/>
    </location>
</feature>
<accession>A0A5C1A8T1</accession>
<dbReference type="RefSeq" id="WP_149109563.1">
    <property type="nucleotide sequence ID" value="NZ_CP042425.1"/>
</dbReference>
<feature type="coiled-coil region" evidence="1">
    <location>
        <begin position="972"/>
        <end position="1013"/>
    </location>
</feature>
<feature type="compositionally biased region" description="Low complexity" evidence="2">
    <location>
        <begin position="323"/>
        <end position="333"/>
    </location>
</feature>
<feature type="compositionally biased region" description="Polar residues" evidence="2">
    <location>
        <begin position="189"/>
        <end position="198"/>
    </location>
</feature>
<feature type="compositionally biased region" description="Low complexity" evidence="2">
    <location>
        <begin position="94"/>
        <end position="121"/>
    </location>
</feature>
<feature type="compositionally biased region" description="Low complexity" evidence="2">
    <location>
        <begin position="165"/>
        <end position="175"/>
    </location>
</feature>
<feature type="coiled-coil region" evidence="1">
    <location>
        <begin position="1098"/>
        <end position="1172"/>
    </location>
</feature>
<proteinExistence type="predicted"/>
<evidence type="ECO:0000313" key="4">
    <source>
        <dbReference type="Proteomes" id="UP000324974"/>
    </source>
</evidence>
<dbReference type="Proteomes" id="UP000324974">
    <property type="component" value="Chromosome"/>
</dbReference>